<dbReference type="SUPFAM" id="SSF50494">
    <property type="entry name" value="Trypsin-like serine proteases"/>
    <property type="match status" value="1"/>
</dbReference>
<reference evidence="9" key="1">
    <citation type="journal article" date="2021" name="Genome Biol. Evol.">
        <title>A High-Quality Reference Genome for a Parasitic Bivalve with Doubly Uniparental Inheritance (Bivalvia: Unionida).</title>
        <authorList>
            <person name="Smith C.H."/>
        </authorList>
    </citation>
    <scope>NUCLEOTIDE SEQUENCE</scope>
    <source>
        <strain evidence="9">CHS0354</strain>
    </source>
</reference>
<dbReference type="InterPro" id="IPR001254">
    <property type="entry name" value="Trypsin_dom"/>
</dbReference>
<feature type="signal peptide" evidence="7">
    <location>
        <begin position="1"/>
        <end position="20"/>
    </location>
</feature>
<dbReference type="PROSITE" id="PS00135">
    <property type="entry name" value="TRYPSIN_SER"/>
    <property type="match status" value="1"/>
</dbReference>
<sequence length="396" mass="43649">MKTVRLLELCAIAAVATVFGGHTGENSHGHDGTHHNDQKENHGNHGYNGIHENQNGLQNNNRYHLGQIGNQLALNSAQDNPGQSIPIPGQGNVPEPFQRYGTVAVSWWNAYLADQQSCGVQKIKPNNPYVRILGGHLAKEGSWPWMVSMFSTLIGQPWCAGTLIGRQWVLTAAHCFRFHFADPTKWVLRFGIYNASGASENSREQVRLISRLIMHPDFNDTKSSFSFDNDIALIKLDRPVTFADVVSPLCLPVANDPMNEGQSCVISGYGIANLKNPIAAAKELNLLHQATVPLIVNRRCAMFDGYADKVTTNMVCAGYTEGEVDACFGDSGGPIQCETGWKWHITGITSWGGKKYDTCAEPGQPGVYTAVQNYMSWIQNQMFLDFFHGYFRGSGK</sequence>
<keyword evidence="7" id="KW-0732">Signal</keyword>
<dbReference type="Proteomes" id="UP001195483">
    <property type="component" value="Unassembled WGS sequence"/>
</dbReference>
<evidence type="ECO:0000259" key="8">
    <source>
        <dbReference type="PROSITE" id="PS50240"/>
    </source>
</evidence>
<feature type="compositionally biased region" description="Basic and acidic residues" evidence="6">
    <location>
        <begin position="25"/>
        <end position="43"/>
    </location>
</feature>
<name>A0AAE0S6C7_9BIVA</name>
<evidence type="ECO:0000256" key="6">
    <source>
        <dbReference type="SAM" id="MobiDB-lite"/>
    </source>
</evidence>
<dbReference type="FunFam" id="2.40.10.10:FF:000003">
    <property type="entry name" value="Transmembrane serine protease 3"/>
    <property type="match status" value="1"/>
</dbReference>
<keyword evidence="10" id="KW-1185">Reference proteome</keyword>
<reference evidence="9" key="3">
    <citation type="submission" date="2023-05" db="EMBL/GenBank/DDBJ databases">
        <authorList>
            <person name="Smith C.H."/>
        </authorList>
    </citation>
    <scope>NUCLEOTIDE SEQUENCE</scope>
    <source>
        <strain evidence="9">CHS0354</strain>
        <tissue evidence="9">Mantle</tissue>
    </source>
</reference>
<evidence type="ECO:0000256" key="7">
    <source>
        <dbReference type="SAM" id="SignalP"/>
    </source>
</evidence>
<dbReference type="Pfam" id="PF00089">
    <property type="entry name" value="Trypsin"/>
    <property type="match status" value="1"/>
</dbReference>
<dbReference type="GO" id="GO:0006508">
    <property type="term" value="P:proteolysis"/>
    <property type="evidence" value="ECO:0007669"/>
    <property type="project" value="UniProtKB-KW"/>
</dbReference>
<protein>
    <recommendedName>
        <fullName evidence="8">Peptidase S1 domain-containing protein</fullName>
    </recommendedName>
</protein>
<dbReference type="AlphaFoldDB" id="A0AAE0S6C7"/>
<keyword evidence="4" id="KW-1015">Disulfide bond</keyword>
<feature type="domain" description="Peptidase S1" evidence="8">
    <location>
        <begin position="132"/>
        <end position="383"/>
    </location>
</feature>
<dbReference type="PRINTS" id="PR00722">
    <property type="entry name" value="CHYMOTRYPSIN"/>
</dbReference>
<evidence type="ECO:0000256" key="1">
    <source>
        <dbReference type="ARBA" id="ARBA00022670"/>
    </source>
</evidence>
<proteinExistence type="predicted"/>
<dbReference type="InterPro" id="IPR001314">
    <property type="entry name" value="Peptidase_S1A"/>
</dbReference>
<evidence type="ECO:0000256" key="2">
    <source>
        <dbReference type="ARBA" id="ARBA00022801"/>
    </source>
</evidence>
<evidence type="ECO:0000256" key="3">
    <source>
        <dbReference type="ARBA" id="ARBA00022825"/>
    </source>
</evidence>
<dbReference type="InterPro" id="IPR033116">
    <property type="entry name" value="TRYPSIN_SER"/>
</dbReference>
<dbReference type="SMART" id="SM00020">
    <property type="entry name" value="Tryp_SPc"/>
    <property type="match status" value="1"/>
</dbReference>
<keyword evidence="3 5" id="KW-0720">Serine protease</keyword>
<dbReference type="GO" id="GO:0004252">
    <property type="term" value="F:serine-type endopeptidase activity"/>
    <property type="evidence" value="ECO:0007669"/>
    <property type="project" value="InterPro"/>
</dbReference>
<dbReference type="InterPro" id="IPR018114">
    <property type="entry name" value="TRYPSIN_HIS"/>
</dbReference>
<keyword evidence="1 5" id="KW-0645">Protease</keyword>
<dbReference type="Gene3D" id="2.40.10.10">
    <property type="entry name" value="Trypsin-like serine proteases"/>
    <property type="match status" value="1"/>
</dbReference>
<feature type="compositionally biased region" description="Polar residues" evidence="6">
    <location>
        <begin position="51"/>
        <end position="62"/>
    </location>
</feature>
<comment type="caution">
    <text evidence="9">The sequence shown here is derived from an EMBL/GenBank/DDBJ whole genome shotgun (WGS) entry which is preliminary data.</text>
</comment>
<dbReference type="PANTHER" id="PTHR24252">
    <property type="entry name" value="ACROSIN-RELATED"/>
    <property type="match status" value="1"/>
</dbReference>
<evidence type="ECO:0000313" key="9">
    <source>
        <dbReference type="EMBL" id="KAK3586032.1"/>
    </source>
</evidence>
<dbReference type="EMBL" id="JAEAOA010001951">
    <property type="protein sequence ID" value="KAK3586032.1"/>
    <property type="molecule type" value="Genomic_DNA"/>
</dbReference>
<keyword evidence="2 5" id="KW-0378">Hydrolase</keyword>
<accession>A0AAE0S6C7</accession>
<dbReference type="PANTHER" id="PTHR24252:SF7">
    <property type="entry name" value="HYALIN"/>
    <property type="match status" value="1"/>
</dbReference>
<dbReference type="PROSITE" id="PS00134">
    <property type="entry name" value="TRYPSIN_HIS"/>
    <property type="match status" value="1"/>
</dbReference>
<evidence type="ECO:0000256" key="4">
    <source>
        <dbReference type="ARBA" id="ARBA00023157"/>
    </source>
</evidence>
<feature type="chain" id="PRO_5041994729" description="Peptidase S1 domain-containing protein" evidence="7">
    <location>
        <begin position="21"/>
        <end position="396"/>
    </location>
</feature>
<dbReference type="InterPro" id="IPR043504">
    <property type="entry name" value="Peptidase_S1_PA_chymotrypsin"/>
</dbReference>
<gene>
    <name evidence="9" type="ORF">CHS0354_033157</name>
</gene>
<feature type="region of interest" description="Disordered" evidence="6">
    <location>
        <begin position="23"/>
        <end position="62"/>
    </location>
</feature>
<reference evidence="9" key="2">
    <citation type="journal article" date="2021" name="Genome Biol. Evol.">
        <title>Developing a high-quality reference genome for a parasitic bivalve with doubly uniparental inheritance (Bivalvia: Unionida).</title>
        <authorList>
            <person name="Smith C.H."/>
        </authorList>
    </citation>
    <scope>NUCLEOTIDE SEQUENCE</scope>
    <source>
        <strain evidence="9">CHS0354</strain>
        <tissue evidence="9">Mantle</tissue>
    </source>
</reference>
<organism evidence="9 10">
    <name type="scientific">Potamilus streckersoni</name>
    <dbReference type="NCBI Taxonomy" id="2493646"/>
    <lineage>
        <taxon>Eukaryota</taxon>
        <taxon>Metazoa</taxon>
        <taxon>Spiralia</taxon>
        <taxon>Lophotrochozoa</taxon>
        <taxon>Mollusca</taxon>
        <taxon>Bivalvia</taxon>
        <taxon>Autobranchia</taxon>
        <taxon>Heteroconchia</taxon>
        <taxon>Palaeoheterodonta</taxon>
        <taxon>Unionida</taxon>
        <taxon>Unionoidea</taxon>
        <taxon>Unionidae</taxon>
        <taxon>Ambleminae</taxon>
        <taxon>Lampsilini</taxon>
        <taxon>Potamilus</taxon>
    </lineage>
</organism>
<dbReference type="InterPro" id="IPR009003">
    <property type="entry name" value="Peptidase_S1_PA"/>
</dbReference>
<evidence type="ECO:0000256" key="5">
    <source>
        <dbReference type="RuleBase" id="RU363034"/>
    </source>
</evidence>
<evidence type="ECO:0000313" key="10">
    <source>
        <dbReference type="Proteomes" id="UP001195483"/>
    </source>
</evidence>
<dbReference type="PROSITE" id="PS50240">
    <property type="entry name" value="TRYPSIN_DOM"/>
    <property type="match status" value="1"/>
</dbReference>
<dbReference type="CDD" id="cd00190">
    <property type="entry name" value="Tryp_SPc"/>
    <property type="match status" value="1"/>
</dbReference>